<keyword evidence="1" id="KW-0732">Signal</keyword>
<sequence length="337" mass="37758">MKRALLFLTILLYFNPLRAQDPHFSQFFASPLTLNPAFTGLFSGDFRLSGNYRSQWRSISTPFVTGTAAMDFGILKNTISYTDIWGVGFMAMYDRSGGGALTSTYLSFSTAYHKGLDPEGNHTLAIGLQGTLVQKRIDNSKLRFENQIDNNGYNPLIPSNETLINPKISYFDPNIGLLYNGLIGESANIYLGASYYHITQPVESFMNETQNRLSSRWTIHGGGSVPVNGKDRFHTSILYMKQSTASEFTFGGAYGFALSDMDDNPTTFYLGSWYRLKDAFIPYVGLEIKGFQVGLTYDTNVSTLKPASNYRGGLELSLIYIHTRNVNNKYKTLCPRF</sequence>
<dbReference type="EMBL" id="JAPDNS010000002">
    <property type="protein sequence ID" value="MCW3488354.1"/>
    <property type="molecule type" value="Genomic_DNA"/>
</dbReference>
<organism evidence="2 3">
    <name type="scientific">Chitinophaga nivalis</name>
    <dbReference type="NCBI Taxonomy" id="2991709"/>
    <lineage>
        <taxon>Bacteria</taxon>
        <taxon>Pseudomonadati</taxon>
        <taxon>Bacteroidota</taxon>
        <taxon>Chitinophagia</taxon>
        <taxon>Chitinophagales</taxon>
        <taxon>Chitinophagaceae</taxon>
        <taxon>Chitinophaga</taxon>
    </lineage>
</organism>
<feature type="signal peptide" evidence="1">
    <location>
        <begin position="1"/>
        <end position="19"/>
    </location>
</feature>
<feature type="chain" id="PRO_5045721334" evidence="1">
    <location>
        <begin position="20"/>
        <end position="337"/>
    </location>
</feature>
<dbReference type="InterPro" id="IPR019861">
    <property type="entry name" value="PorP/SprF_Bacteroidetes"/>
</dbReference>
<reference evidence="2 3" key="1">
    <citation type="submission" date="2022-10" db="EMBL/GenBank/DDBJ databases">
        <title>Chitinophaga nivalis PC15 sp. nov., isolated from Pyeongchang county, South Korea.</title>
        <authorList>
            <person name="Trinh H.N."/>
        </authorList>
    </citation>
    <scope>NUCLEOTIDE SEQUENCE [LARGE SCALE GENOMIC DNA]</scope>
    <source>
        <strain evidence="2 3">PC14</strain>
    </source>
</reference>
<protein>
    <submittedName>
        <fullName evidence="2">PorP/SprF family type IX secretion system membrane protein</fullName>
    </submittedName>
</protein>
<keyword evidence="3" id="KW-1185">Reference proteome</keyword>
<name>A0ABT3IWM4_9BACT</name>
<accession>A0ABT3IWM4</accession>
<evidence type="ECO:0000313" key="2">
    <source>
        <dbReference type="EMBL" id="MCW3488354.1"/>
    </source>
</evidence>
<dbReference type="NCBIfam" id="TIGR03519">
    <property type="entry name" value="T9SS_PorP_fam"/>
    <property type="match status" value="1"/>
</dbReference>
<proteinExistence type="predicted"/>
<evidence type="ECO:0000313" key="3">
    <source>
        <dbReference type="Proteomes" id="UP001207742"/>
    </source>
</evidence>
<evidence type="ECO:0000256" key="1">
    <source>
        <dbReference type="SAM" id="SignalP"/>
    </source>
</evidence>
<dbReference type="Proteomes" id="UP001207742">
    <property type="component" value="Unassembled WGS sequence"/>
</dbReference>
<dbReference type="RefSeq" id="WP_264735156.1">
    <property type="nucleotide sequence ID" value="NZ_JAPDNR010000001.1"/>
</dbReference>
<gene>
    <name evidence="2" type="ORF">OL497_30960</name>
</gene>
<dbReference type="Pfam" id="PF11751">
    <property type="entry name" value="PorP_SprF"/>
    <property type="match status" value="1"/>
</dbReference>
<comment type="caution">
    <text evidence="2">The sequence shown here is derived from an EMBL/GenBank/DDBJ whole genome shotgun (WGS) entry which is preliminary data.</text>
</comment>